<comment type="caution">
    <text evidence="2">The sequence shown here is derived from an EMBL/GenBank/DDBJ whole genome shotgun (WGS) entry which is preliminary data.</text>
</comment>
<reference evidence="2 3" key="1">
    <citation type="submission" date="2017-06" db="EMBL/GenBank/DDBJ databases">
        <title>Cmopartive genomic analysis of Ambrosia Fusariam Clade fungi.</title>
        <authorList>
            <person name="Stajich J.E."/>
            <person name="Carrillo J."/>
            <person name="Kijimoto T."/>
            <person name="Eskalen A."/>
            <person name="O'Donnell K."/>
            <person name="Kasson M."/>
        </authorList>
    </citation>
    <scope>NUCLEOTIDE SEQUENCE [LARGE SCALE GENOMIC DNA]</scope>
    <source>
        <strain evidence="2 3">NRRL 20438</strain>
    </source>
</reference>
<dbReference type="InterPro" id="IPR024983">
    <property type="entry name" value="CHAT_dom"/>
</dbReference>
<evidence type="ECO:0000313" key="2">
    <source>
        <dbReference type="EMBL" id="RSM00655.1"/>
    </source>
</evidence>
<keyword evidence="3" id="KW-1185">Reference proteome</keyword>
<organism evidence="2 3">
    <name type="scientific">Fusarium ambrosium</name>
    <dbReference type="NCBI Taxonomy" id="131363"/>
    <lineage>
        <taxon>Eukaryota</taxon>
        <taxon>Fungi</taxon>
        <taxon>Dikarya</taxon>
        <taxon>Ascomycota</taxon>
        <taxon>Pezizomycotina</taxon>
        <taxon>Sordariomycetes</taxon>
        <taxon>Hypocreomycetidae</taxon>
        <taxon>Hypocreales</taxon>
        <taxon>Nectriaceae</taxon>
        <taxon>Fusarium</taxon>
        <taxon>Fusarium solani species complex</taxon>
    </lineage>
</organism>
<sequence length="1058" mass="116675">MNTILSIRYPDLGASIPSLTWKSPREELDKAIEEARLAARSDNTPDRAAILDNGSIALLFRYGQDLGQNPREIEEAVDLSRMAVKALRPMARNEGLVLSHRCSILLSWSEVIDDLEGYDKILEEAYLHATRAMKLLAYDKVALSQAQSHICQIRLQQAFRDNKHETLDQVITDQKEIVKTKHPSPDLLAANYNRLGGMLWERHNRTGSRQDLDDAIAAHYRAAGLIKELDDADLLPTHLNLGRVLMRHYQVTGAYQSLDAAIAQIAIPIKAYIPGRTSKDTPRDHAMALHEQAIALQAKCQHFLRTDLSVATNALDSAIQSGRDALKHLDCEDVRYFPVLTSIATWYGTKASITKNSSWGDESLKLLEQGLNPESKSLDYAALRACMAHVLEAQFQALKQDYPGDALKKLKEAVRCGREAVESSKPGHVLLGERRLNLGKMLLSKMKHKGKREHPDEARETLILAAKTENAPLVIRIPAALQGSLSLFRVKEYHEAHELIQGAIGLLSTNSLMALSSSDLRVLMRHLSGLGSLASSIALLDGQSEFEALRPLETARCVISELAMRGNTDLSELQIARPDMANEYTETNSRLRQTINQLQGTEQLKLSPVPSASSQSLQELQQTLIRSIQAQEEKIRALEGFEGFQLPLTESEMKNLASDGPIITVNVSMISSDAFVVTENGIEWIPLPKMEYDTLQKKLEVFSRHGNVARTAIPRIPEHQRSGNTCETLSGALRWLWDTAVGPILEKTPLKETKRVWWITCGLAGRAPLHAAGNHSPGSNDNTVSRVKSSYISSFKALRHARVQQKRSLPQPTSPVATVRAKRNMLLVTVSHNPPYHDLDTSGEKEVIESVFGNHESPTVPVDFTHLREPSPASVLRQLPNHAFVHFACHGASIDRDPSQSGLILVGKDDQEQTIPAMLTIARLEEVFMENPLQVTAGAGALAYLSACSTAEQTSSGLPDEAIHLANSLQAIGFRHVIGTMWGADDEAAGDIARRFYEGLLEDEEKRRTDGIHGTGGGEDKGIDAAGALHRAVTGYSADMMGSESKRLLWCPFIHIGV</sequence>
<dbReference type="Gene3D" id="1.25.40.10">
    <property type="entry name" value="Tetratricopeptide repeat domain"/>
    <property type="match status" value="1"/>
</dbReference>
<proteinExistence type="predicted"/>
<dbReference type="EMBL" id="NIZV01000203">
    <property type="protein sequence ID" value="RSM00655.1"/>
    <property type="molecule type" value="Genomic_DNA"/>
</dbReference>
<accession>A0A428TFB6</accession>
<dbReference type="Proteomes" id="UP000288429">
    <property type="component" value="Unassembled WGS sequence"/>
</dbReference>
<evidence type="ECO:0000259" key="1">
    <source>
        <dbReference type="Pfam" id="PF12770"/>
    </source>
</evidence>
<protein>
    <recommendedName>
        <fullName evidence="1">CHAT domain-containing protein</fullName>
    </recommendedName>
</protein>
<name>A0A428TFB6_9HYPO</name>
<gene>
    <name evidence="2" type="ORF">CDV31_011704</name>
</gene>
<feature type="domain" description="CHAT" evidence="1">
    <location>
        <begin position="732"/>
        <end position="1005"/>
    </location>
</feature>
<evidence type="ECO:0000313" key="3">
    <source>
        <dbReference type="Proteomes" id="UP000288429"/>
    </source>
</evidence>
<dbReference type="Pfam" id="PF12770">
    <property type="entry name" value="CHAT"/>
    <property type="match status" value="1"/>
</dbReference>
<dbReference type="InterPro" id="IPR011990">
    <property type="entry name" value="TPR-like_helical_dom_sf"/>
</dbReference>
<dbReference type="AlphaFoldDB" id="A0A428TFB6"/>